<name>A0A0R1TPR7_9LACO</name>
<dbReference type="OrthoDB" id="6194521at2"/>
<dbReference type="RefSeq" id="WP_025086570.1">
    <property type="nucleotide sequence ID" value="NZ_AZFT01000053.1"/>
</dbReference>
<dbReference type="PANTHER" id="PTHR11106">
    <property type="entry name" value="GANGLIOSIDE INDUCED DIFFERENTIATION ASSOCIATED PROTEIN 2-RELATED"/>
    <property type="match status" value="1"/>
</dbReference>
<evidence type="ECO:0000313" key="2">
    <source>
        <dbReference type="EMBL" id="KRL83453.1"/>
    </source>
</evidence>
<evidence type="ECO:0000259" key="1">
    <source>
        <dbReference type="PROSITE" id="PS51154"/>
    </source>
</evidence>
<dbReference type="PANTHER" id="PTHR11106:SF27">
    <property type="entry name" value="MACRO DOMAIN-CONTAINING PROTEIN"/>
    <property type="match status" value="1"/>
</dbReference>
<dbReference type="PATRIC" id="fig|1423724.4.peg.746"/>
<dbReference type="PROSITE" id="PS51154">
    <property type="entry name" value="MACRO"/>
    <property type="match status" value="1"/>
</dbReference>
<reference evidence="2 3" key="1">
    <citation type="journal article" date="2015" name="Genome Announc.">
        <title>Expanding the biotechnology potential of lactobacilli through comparative genomics of 213 strains and associated genera.</title>
        <authorList>
            <person name="Sun Z."/>
            <person name="Harris H.M."/>
            <person name="McCann A."/>
            <person name="Guo C."/>
            <person name="Argimon S."/>
            <person name="Zhang W."/>
            <person name="Yang X."/>
            <person name="Jeffery I.B."/>
            <person name="Cooney J.C."/>
            <person name="Kagawa T.F."/>
            <person name="Liu W."/>
            <person name="Song Y."/>
            <person name="Salvetti E."/>
            <person name="Wrobel A."/>
            <person name="Rasinkangas P."/>
            <person name="Parkhill J."/>
            <person name="Rea M.C."/>
            <person name="O'Sullivan O."/>
            <person name="Ritari J."/>
            <person name="Douillard F.P."/>
            <person name="Paul Ross R."/>
            <person name="Yang R."/>
            <person name="Briner A.E."/>
            <person name="Felis G.E."/>
            <person name="de Vos W.M."/>
            <person name="Barrangou R."/>
            <person name="Klaenhammer T.R."/>
            <person name="Caufield P.W."/>
            <person name="Cui Y."/>
            <person name="Zhang H."/>
            <person name="O'Toole P.W."/>
        </authorList>
    </citation>
    <scope>NUCLEOTIDE SEQUENCE [LARGE SCALE GENOMIC DNA]</scope>
    <source>
        <strain evidence="2 3">DSM 16634</strain>
    </source>
</reference>
<dbReference type="eggNOG" id="COG2110">
    <property type="taxonomic scope" value="Bacteria"/>
</dbReference>
<protein>
    <recommendedName>
        <fullName evidence="1">Macro domain-containing protein</fullName>
    </recommendedName>
</protein>
<dbReference type="AlphaFoldDB" id="A0A0R1TPR7"/>
<dbReference type="Proteomes" id="UP000051324">
    <property type="component" value="Unassembled WGS sequence"/>
</dbReference>
<organism evidence="2 3">
    <name type="scientific">Ligilactobacillus apodemi DSM 16634 = JCM 16172</name>
    <dbReference type="NCBI Taxonomy" id="1423724"/>
    <lineage>
        <taxon>Bacteria</taxon>
        <taxon>Bacillati</taxon>
        <taxon>Bacillota</taxon>
        <taxon>Bacilli</taxon>
        <taxon>Lactobacillales</taxon>
        <taxon>Lactobacillaceae</taxon>
        <taxon>Ligilactobacillus</taxon>
    </lineage>
</organism>
<evidence type="ECO:0000313" key="3">
    <source>
        <dbReference type="Proteomes" id="UP000051324"/>
    </source>
</evidence>
<sequence length="260" mass="28908">MTQEERRLYLIKALLAEDARLSGVTIPTDEEGQKTLLRALMNIREPKEISDDFLMVQDAYLKAELAGKKVTKLSDLTPIKGEQIYLWQGDITTLEVDAIVNAANSQMLGCFAPNHKCIDNAIHTFAGMQLRSECFDLMQAQGHLESTGQAKITAAYNLPSKYVIHTVGPIVSGELTEEHKALLASSYLSCLELAEKKNLASIAFCCISTGEFHFPNEEAAKIAISTVEEFLAKSQSKMKVVFNIFKENDKKIYQELLSRG</sequence>
<gene>
    <name evidence="2" type="ORF">FC32_GL000707</name>
</gene>
<dbReference type="EMBL" id="AZFT01000053">
    <property type="protein sequence ID" value="KRL83453.1"/>
    <property type="molecule type" value="Genomic_DNA"/>
</dbReference>
<dbReference type="SMART" id="SM00506">
    <property type="entry name" value="A1pp"/>
    <property type="match status" value="1"/>
</dbReference>
<dbReference type="NCBIfam" id="NF003163">
    <property type="entry name" value="PRK04143.1"/>
    <property type="match status" value="1"/>
</dbReference>
<dbReference type="SUPFAM" id="SSF52949">
    <property type="entry name" value="Macro domain-like"/>
    <property type="match status" value="1"/>
</dbReference>
<dbReference type="Pfam" id="PF01661">
    <property type="entry name" value="Macro"/>
    <property type="match status" value="1"/>
</dbReference>
<comment type="caution">
    <text evidence="2">The sequence shown here is derived from an EMBL/GenBank/DDBJ whole genome shotgun (WGS) entry which is preliminary data.</text>
</comment>
<proteinExistence type="predicted"/>
<dbReference type="CDD" id="cd02908">
    <property type="entry name" value="Macro_OAADPr_deacetylase"/>
    <property type="match status" value="1"/>
</dbReference>
<dbReference type="STRING" id="1423724.FC32_GL000707"/>
<dbReference type="Gene3D" id="3.40.220.10">
    <property type="entry name" value="Leucine Aminopeptidase, subunit E, domain 1"/>
    <property type="match status" value="1"/>
</dbReference>
<feature type="domain" description="Macro" evidence="1">
    <location>
        <begin position="71"/>
        <end position="260"/>
    </location>
</feature>
<dbReference type="InterPro" id="IPR043472">
    <property type="entry name" value="Macro_dom-like"/>
</dbReference>
<dbReference type="InterPro" id="IPR002589">
    <property type="entry name" value="Macro_dom"/>
</dbReference>
<accession>A0A0R1TPR7</accession>
<keyword evidence="3" id="KW-1185">Reference proteome</keyword>